<evidence type="ECO:0000256" key="5">
    <source>
        <dbReference type="ARBA" id="ARBA00022989"/>
    </source>
</evidence>
<sequence>MHKIMFCADKNMNIYSHLANAAYTFHLVEILAIIGLSFVSSSEDYEIHKFCFMTFMLCAIVNMISMCILHGIGKKAVKFNLSREEKSSLKYKLIMFIINAVFFSAALYFFHRHSVYCEEGVYSLFAICEIIVVLTNAGFHATAIIDFHNSHLVLTDFSEK</sequence>
<evidence type="ECO:0000256" key="1">
    <source>
        <dbReference type="ARBA" id="ARBA00004653"/>
    </source>
</evidence>
<dbReference type="PANTHER" id="PTHR12892:SF11">
    <property type="entry name" value="POST-GPI ATTACHMENT TO PROTEINS FACTOR 2"/>
    <property type="match status" value="1"/>
</dbReference>
<protein>
    <recommendedName>
        <fullName evidence="9">CWH43-like N-terminal domain-containing protein</fullName>
    </recommendedName>
</protein>
<keyword evidence="7 8" id="KW-0472">Membrane</keyword>
<reference evidence="10" key="1">
    <citation type="submission" date="2014-12" db="EMBL/GenBank/DDBJ databases">
        <title>Insight into the proteome of Arion vulgaris.</title>
        <authorList>
            <person name="Aradska J."/>
            <person name="Bulat T."/>
            <person name="Smidak R."/>
            <person name="Sarate P."/>
            <person name="Gangsoo J."/>
            <person name="Sialana F."/>
            <person name="Bilban M."/>
            <person name="Lubec G."/>
        </authorList>
    </citation>
    <scope>NUCLEOTIDE SEQUENCE</scope>
    <source>
        <tissue evidence="10">Skin</tissue>
    </source>
</reference>
<keyword evidence="6" id="KW-0333">Golgi apparatus</keyword>
<evidence type="ECO:0000256" key="6">
    <source>
        <dbReference type="ARBA" id="ARBA00023034"/>
    </source>
</evidence>
<evidence type="ECO:0000256" key="8">
    <source>
        <dbReference type="SAM" id="Phobius"/>
    </source>
</evidence>
<dbReference type="PANTHER" id="PTHR12892">
    <property type="entry name" value="FGF RECEPTOR ACTIVATING PROTEIN 1"/>
    <property type="match status" value="1"/>
</dbReference>
<evidence type="ECO:0000259" key="9">
    <source>
        <dbReference type="Pfam" id="PF10277"/>
    </source>
</evidence>
<dbReference type="GO" id="GO:0006506">
    <property type="term" value="P:GPI anchor biosynthetic process"/>
    <property type="evidence" value="ECO:0007669"/>
    <property type="project" value="UniProtKB-KW"/>
</dbReference>
<evidence type="ECO:0000256" key="7">
    <source>
        <dbReference type="ARBA" id="ARBA00023136"/>
    </source>
</evidence>
<feature type="transmembrane region" description="Helical" evidence="8">
    <location>
        <begin position="93"/>
        <end position="110"/>
    </location>
</feature>
<dbReference type="InterPro" id="IPR019402">
    <property type="entry name" value="CWH43_N"/>
</dbReference>
<evidence type="ECO:0000313" key="10">
    <source>
        <dbReference type="EMBL" id="CEK67752.1"/>
    </source>
</evidence>
<dbReference type="GO" id="GO:0000139">
    <property type="term" value="C:Golgi membrane"/>
    <property type="evidence" value="ECO:0007669"/>
    <property type="project" value="UniProtKB-SubCell"/>
</dbReference>
<dbReference type="EMBL" id="HACG01020887">
    <property type="protein sequence ID" value="CEK67752.1"/>
    <property type="molecule type" value="Transcribed_RNA"/>
</dbReference>
<name>A0A0B6ZH68_9EUPU</name>
<comment type="subcellular location">
    <subcellularLocation>
        <location evidence="1">Golgi apparatus membrane</location>
        <topology evidence="1">Multi-pass membrane protein</topology>
    </subcellularLocation>
</comment>
<proteinExistence type="inferred from homology"/>
<keyword evidence="5 8" id="KW-1133">Transmembrane helix</keyword>
<evidence type="ECO:0000256" key="2">
    <source>
        <dbReference type="ARBA" id="ARBA00007414"/>
    </source>
</evidence>
<feature type="transmembrane region" description="Helical" evidence="8">
    <location>
        <begin position="21"/>
        <end position="40"/>
    </location>
</feature>
<dbReference type="InterPro" id="IPR039545">
    <property type="entry name" value="PGAP2"/>
</dbReference>
<comment type="similarity">
    <text evidence="2">Belongs to the PGAP2 family.</text>
</comment>
<evidence type="ECO:0000256" key="3">
    <source>
        <dbReference type="ARBA" id="ARBA00022502"/>
    </source>
</evidence>
<gene>
    <name evidence="10" type="primary">ORF63779</name>
</gene>
<organism evidence="10">
    <name type="scientific">Arion vulgaris</name>
    <dbReference type="NCBI Taxonomy" id="1028688"/>
    <lineage>
        <taxon>Eukaryota</taxon>
        <taxon>Metazoa</taxon>
        <taxon>Spiralia</taxon>
        <taxon>Lophotrochozoa</taxon>
        <taxon>Mollusca</taxon>
        <taxon>Gastropoda</taxon>
        <taxon>Heterobranchia</taxon>
        <taxon>Euthyneura</taxon>
        <taxon>Panpulmonata</taxon>
        <taxon>Eupulmonata</taxon>
        <taxon>Stylommatophora</taxon>
        <taxon>Helicina</taxon>
        <taxon>Arionoidea</taxon>
        <taxon>Arionidae</taxon>
        <taxon>Arion</taxon>
    </lineage>
</organism>
<accession>A0A0B6ZH68</accession>
<feature type="transmembrane region" description="Helical" evidence="8">
    <location>
        <begin position="122"/>
        <end position="145"/>
    </location>
</feature>
<evidence type="ECO:0000256" key="4">
    <source>
        <dbReference type="ARBA" id="ARBA00022692"/>
    </source>
</evidence>
<dbReference type="GO" id="GO:0005789">
    <property type="term" value="C:endoplasmic reticulum membrane"/>
    <property type="evidence" value="ECO:0007669"/>
    <property type="project" value="TreeGrafter"/>
</dbReference>
<keyword evidence="4 8" id="KW-0812">Transmembrane</keyword>
<feature type="domain" description="CWH43-like N-terminal" evidence="9">
    <location>
        <begin position="17"/>
        <end position="149"/>
    </location>
</feature>
<keyword evidence="3" id="KW-0337">GPI-anchor biosynthesis</keyword>
<dbReference type="Pfam" id="PF10277">
    <property type="entry name" value="Frag1"/>
    <property type="match status" value="1"/>
</dbReference>
<feature type="transmembrane region" description="Helical" evidence="8">
    <location>
        <begin position="52"/>
        <end position="72"/>
    </location>
</feature>
<dbReference type="AlphaFoldDB" id="A0A0B6ZH68"/>